<feature type="transmembrane region" description="Helical" evidence="1">
    <location>
        <begin position="183"/>
        <end position="205"/>
    </location>
</feature>
<comment type="caution">
    <text evidence="2">The sequence shown here is derived from an EMBL/GenBank/DDBJ whole genome shotgun (WGS) entry which is preliminary data.</text>
</comment>
<evidence type="ECO:0000256" key="1">
    <source>
        <dbReference type="SAM" id="Phobius"/>
    </source>
</evidence>
<dbReference type="EMBL" id="JAAATW010000002">
    <property type="protein sequence ID" value="NBE07683.1"/>
    <property type="molecule type" value="Genomic_DNA"/>
</dbReference>
<dbReference type="Pfam" id="PF06532">
    <property type="entry name" value="NrsF"/>
    <property type="match status" value="1"/>
</dbReference>
<evidence type="ECO:0000313" key="3">
    <source>
        <dbReference type="Proteomes" id="UP001517376"/>
    </source>
</evidence>
<gene>
    <name evidence="2" type="ORF">GU920_09055</name>
</gene>
<organism evidence="2 3">
    <name type="scientific">Paragemmobacter ruber</name>
    <dbReference type="NCBI Taxonomy" id="1985673"/>
    <lineage>
        <taxon>Bacteria</taxon>
        <taxon>Pseudomonadati</taxon>
        <taxon>Pseudomonadota</taxon>
        <taxon>Alphaproteobacteria</taxon>
        <taxon>Rhodobacterales</taxon>
        <taxon>Paracoccaceae</taxon>
        <taxon>Paragemmobacter</taxon>
    </lineage>
</organism>
<keyword evidence="1" id="KW-0472">Membrane</keyword>
<feature type="transmembrane region" description="Helical" evidence="1">
    <location>
        <begin position="123"/>
        <end position="144"/>
    </location>
</feature>
<accession>A0ABW9Y5K3</accession>
<evidence type="ECO:0000313" key="2">
    <source>
        <dbReference type="EMBL" id="NBE07683.1"/>
    </source>
</evidence>
<dbReference type="RefSeq" id="WP_161766711.1">
    <property type="nucleotide sequence ID" value="NZ_JAAATW010000002.1"/>
</dbReference>
<protein>
    <submittedName>
        <fullName evidence="2">DUF1109 family protein</fullName>
    </submittedName>
</protein>
<sequence>MKTEDLISILAADATPDAPLRPGQIAAASVLAVVVVVGLFLSLIGVRPALAQALLRPEVAAKAILPLLTCVLVAPVALRQLRPGAAGLPAARLLVPLSLAVGLWLWAFMAVPAPLRFAEWMPSAVVECLGLILLLSLVPLWLVLRMMGRGASTAPARAGALAGLAVGCGVAAGYSLFCTKDNPIFYVTFYGAAIGLVTGLGAIAGRRVLRW</sequence>
<dbReference type="Proteomes" id="UP001517376">
    <property type="component" value="Unassembled WGS sequence"/>
</dbReference>
<proteinExistence type="predicted"/>
<name>A0ABW9Y5K3_9RHOB</name>
<keyword evidence="1" id="KW-1133">Transmembrane helix</keyword>
<keyword evidence="3" id="KW-1185">Reference proteome</keyword>
<feature type="transmembrane region" description="Helical" evidence="1">
    <location>
        <begin position="156"/>
        <end position="177"/>
    </location>
</feature>
<feature type="transmembrane region" description="Helical" evidence="1">
    <location>
        <begin position="90"/>
        <end position="111"/>
    </location>
</feature>
<feature type="transmembrane region" description="Helical" evidence="1">
    <location>
        <begin position="25"/>
        <end position="47"/>
    </location>
</feature>
<dbReference type="InterPro" id="IPR009495">
    <property type="entry name" value="NrsF"/>
</dbReference>
<feature type="transmembrane region" description="Helical" evidence="1">
    <location>
        <begin position="59"/>
        <end position="78"/>
    </location>
</feature>
<reference evidence="3" key="1">
    <citation type="submission" date="2020-01" db="EMBL/GenBank/DDBJ databases">
        <title>Sphingomonas sp. strain CSW-10.</title>
        <authorList>
            <person name="Chen W.-M."/>
        </authorList>
    </citation>
    <scope>NUCLEOTIDE SEQUENCE [LARGE SCALE GENOMIC DNA]</scope>
    <source>
        <strain evidence="3">CCP-1</strain>
    </source>
</reference>
<keyword evidence="1" id="KW-0812">Transmembrane</keyword>